<dbReference type="InterPro" id="IPR038765">
    <property type="entry name" value="Papain-like_cys_pep_sf"/>
</dbReference>
<comment type="caution">
    <text evidence="6">The sequence shown here is derived from an EMBL/GenBank/DDBJ whole genome shotgun (WGS) entry which is preliminary data.</text>
</comment>
<dbReference type="EMBL" id="PDCK01000040">
    <property type="protein sequence ID" value="PRQ47125.1"/>
    <property type="molecule type" value="Genomic_DNA"/>
</dbReference>
<dbReference type="InterPro" id="IPR013128">
    <property type="entry name" value="Peptidase_C1A"/>
</dbReference>
<protein>
    <submittedName>
        <fullName evidence="6">Putative cathepsin H</fullName>
        <ecNumber evidence="6">3.4.22.16</ecNumber>
    </submittedName>
</protein>
<evidence type="ECO:0000256" key="4">
    <source>
        <dbReference type="ARBA" id="ARBA00022807"/>
    </source>
</evidence>
<evidence type="ECO:0000256" key="1">
    <source>
        <dbReference type="ARBA" id="ARBA00008455"/>
    </source>
</evidence>
<dbReference type="SMART" id="SM00645">
    <property type="entry name" value="Pept_C1"/>
    <property type="match status" value="1"/>
</dbReference>
<dbReference type="Pfam" id="PF00112">
    <property type="entry name" value="Peptidase_C1"/>
    <property type="match status" value="1"/>
</dbReference>
<keyword evidence="3 6" id="KW-0378">Hydrolase</keyword>
<dbReference type="Proteomes" id="UP000238479">
    <property type="component" value="Chromosome 2"/>
</dbReference>
<accession>A0A2P6RL24</accession>
<dbReference type="Gene3D" id="3.90.70.10">
    <property type="entry name" value="Cysteine proteinases"/>
    <property type="match status" value="1"/>
</dbReference>
<dbReference type="GO" id="GO:0004197">
    <property type="term" value="F:cysteine-type endopeptidase activity"/>
    <property type="evidence" value="ECO:0007669"/>
    <property type="project" value="UniProtKB-EC"/>
</dbReference>
<dbReference type="EC" id="3.4.22.16" evidence="6"/>
<proteinExistence type="inferred from homology"/>
<reference evidence="6 7" key="1">
    <citation type="journal article" date="2018" name="Nat. Genet.">
        <title>The Rosa genome provides new insights in the design of modern roses.</title>
        <authorList>
            <person name="Bendahmane M."/>
        </authorList>
    </citation>
    <scope>NUCLEOTIDE SEQUENCE [LARGE SCALE GENOMIC DNA]</scope>
    <source>
        <strain evidence="7">cv. Old Blush</strain>
    </source>
</reference>
<dbReference type="InterPro" id="IPR000668">
    <property type="entry name" value="Peptidase_C1A_C"/>
</dbReference>
<keyword evidence="7" id="KW-1185">Reference proteome</keyword>
<gene>
    <name evidence="6" type="ORF">RchiOBHm_Chr2g0096291</name>
</gene>
<evidence type="ECO:0000256" key="2">
    <source>
        <dbReference type="ARBA" id="ARBA00022670"/>
    </source>
</evidence>
<organism evidence="6 7">
    <name type="scientific">Rosa chinensis</name>
    <name type="common">China rose</name>
    <dbReference type="NCBI Taxonomy" id="74649"/>
    <lineage>
        <taxon>Eukaryota</taxon>
        <taxon>Viridiplantae</taxon>
        <taxon>Streptophyta</taxon>
        <taxon>Embryophyta</taxon>
        <taxon>Tracheophyta</taxon>
        <taxon>Spermatophyta</taxon>
        <taxon>Magnoliopsida</taxon>
        <taxon>eudicotyledons</taxon>
        <taxon>Gunneridae</taxon>
        <taxon>Pentapetalae</taxon>
        <taxon>rosids</taxon>
        <taxon>fabids</taxon>
        <taxon>Rosales</taxon>
        <taxon>Rosaceae</taxon>
        <taxon>Rosoideae</taxon>
        <taxon>Rosoideae incertae sedis</taxon>
        <taxon>Rosa</taxon>
    </lineage>
</organism>
<keyword evidence="4" id="KW-0788">Thiol protease</keyword>
<dbReference type="STRING" id="74649.A0A2P6RL24"/>
<dbReference type="OrthoDB" id="640249at2759"/>
<evidence type="ECO:0000256" key="3">
    <source>
        <dbReference type="ARBA" id="ARBA00022801"/>
    </source>
</evidence>
<dbReference type="PANTHER" id="PTHR12411">
    <property type="entry name" value="CYSTEINE PROTEASE FAMILY C1-RELATED"/>
    <property type="match status" value="1"/>
</dbReference>
<dbReference type="Gramene" id="PRQ47125">
    <property type="protein sequence ID" value="PRQ47125"/>
    <property type="gene ID" value="RchiOBHm_Chr2g0096291"/>
</dbReference>
<evidence type="ECO:0000313" key="6">
    <source>
        <dbReference type="EMBL" id="PRQ47125.1"/>
    </source>
</evidence>
<keyword evidence="2" id="KW-0645">Protease</keyword>
<dbReference type="GO" id="GO:0006508">
    <property type="term" value="P:proteolysis"/>
    <property type="evidence" value="ECO:0007669"/>
    <property type="project" value="UniProtKB-KW"/>
</dbReference>
<name>A0A2P6RL24_ROSCH</name>
<evidence type="ECO:0000259" key="5">
    <source>
        <dbReference type="SMART" id="SM00645"/>
    </source>
</evidence>
<feature type="domain" description="Peptidase C1A papain C-terminal" evidence="5">
    <location>
        <begin position="3"/>
        <end position="187"/>
    </location>
</feature>
<dbReference type="SUPFAM" id="SSF54001">
    <property type="entry name" value="Cysteine proteinases"/>
    <property type="match status" value="1"/>
</dbReference>
<dbReference type="AlphaFoldDB" id="A0A2P6RL24"/>
<evidence type="ECO:0000313" key="7">
    <source>
        <dbReference type="Proteomes" id="UP000238479"/>
    </source>
</evidence>
<comment type="similarity">
    <text evidence="1">Belongs to the peptidase C1 family.</text>
</comment>
<sequence>MALIVSEKPLDIGMSVITIMLGTWQYICMALGSQGTIGGGYPNRGFEYAAEHAINRENSYPIIGRNQPCKGKLERNPYVQISGYMNIPPNNEKYCIFVAEQPTVAGMEVTETFYIDYKYGIYTDKNRECGILPMDNRTYHAVTIVGNRTEDDTNNWLVKNSLGLGLGVKMDISEFKEMWMSQVVFARLQDGLPNHKSVINYYIL</sequence>